<keyword evidence="2" id="KW-0446">Lipid-binding</keyword>
<dbReference type="Proteomes" id="UP000297348">
    <property type="component" value="Unassembled WGS sequence"/>
</dbReference>
<dbReference type="InterPro" id="IPR003797">
    <property type="entry name" value="DegV"/>
</dbReference>
<dbReference type="PANTHER" id="PTHR33434">
    <property type="entry name" value="DEGV DOMAIN-CONTAINING PROTEIN DR_1986-RELATED"/>
    <property type="match status" value="1"/>
</dbReference>
<evidence type="ECO:0000256" key="2">
    <source>
        <dbReference type="ARBA" id="ARBA00023121"/>
    </source>
</evidence>
<dbReference type="InterPro" id="IPR050270">
    <property type="entry name" value="DegV_domain_contain"/>
</dbReference>
<dbReference type="PANTHER" id="PTHR33434:SF2">
    <property type="entry name" value="FATTY ACID-BINDING PROTEIN TM_1468"/>
    <property type="match status" value="1"/>
</dbReference>
<dbReference type="AlphaFoldDB" id="A0A4Z0JBV6"/>
<dbReference type="OrthoDB" id="9775494at2"/>
<dbReference type="GO" id="GO:0008289">
    <property type="term" value="F:lipid binding"/>
    <property type="evidence" value="ECO:0007669"/>
    <property type="project" value="UniProtKB-KW"/>
</dbReference>
<dbReference type="PROSITE" id="PS51482">
    <property type="entry name" value="DEGV"/>
    <property type="match status" value="1"/>
</dbReference>
<dbReference type="InterPro" id="IPR043168">
    <property type="entry name" value="DegV_C"/>
</dbReference>
<evidence type="ECO:0000256" key="1">
    <source>
        <dbReference type="ARBA" id="ARBA00003238"/>
    </source>
</evidence>
<evidence type="ECO:0000313" key="4">
    <source>
        <dbReference type="Proteomes" id="UP000297348"/>
    </source>
</evidence>
<organism evidence="3 4">
    <name type="scientific">Levilactobacillus suantsaiihabitans</name>
    <dbReference type="NCBI Taxonomy" id="2487722"/>
    <lineage>
        <taxon>Bacteria</taxon>
        <taxon>Bacillati</taxon>
        <taxon>Bacillota</taxon>
        <taxon>Bacilli</taxon>
        <taxon>Lactobacillales</taxon>
        <taxon>Lactobacillaceae</taxon>
        <taxon>Levilactobacillus</taxon>
    </lineage>
</organism>
<dbReference type="Pfam" id="PF02645">
    <property type="entry name" value="DegV"/>
    <property type="match status" value="1"/>
</dbReference>
<dbReference type="Gene3D" id="3.30.1180.10">
    <property type="match status" value="1"/>
</dbReference>
<dbReference type="EMBL" id="RKLX01000001">
    <property type="protein sequence ID" value="TGD20196.1"/>
    <property type="molecule type" value="Genomic_DNA"/>
</dbReference>
<accession>A0A4Z0JBV6</accession>
<comment type="function">
    <text evidence="1">May bind long-chain fatty acids, such as palmitate, and may play a role in lipid transport or fatty acid metabolism.</text>
</comment>
<dbReference type="SUPFAM" id="SSF82549">
    <property type="entry name" value="DAK1/DegV-like"/>
    <property type="match status" value="1"/>
</dbReference>
<dbReference type="NCBIfam" id="TIGR00762">
    <property type="entry name" value="DegV"/>
    <property type="match status" value="1"/>
</dbReference>
<evidence type="ECO:0000313" key="3">
    <source>
        <dbReference type="EMBL" id="TGD20196.1"/>
    </source>
</evidence>
<protein>
    <submittedName>
        <fullName evidence="3">DegV family EDD domain-containing protein</fullName>
    </submittedName>
</protein>
<reference evidence="3 4" key="1">
    <citation type="submission" date="2018-10" db="EMBL/GenBank/DDBJ databases">
        <title>Lactobacillus sp. R7 and Lactobacillus sp. R19 isolated from fermented mustard green product of Taiwan.</title>
        <authorList>
            <person name="Lin S.-T."/>
        </authorList>
    </citation>
    <scope>NUCLEOTIDE SEQUENCE [LARGE SCALE GENOMIC DNA]</scope>
    <source>
        <strain evidence="3 4">BCRC 81129</strain>
    </source>
</reference>
<gene>
    <name evidence="3" type="ORF">EGT51_00145</name>
</gene>
<proteinExistence type="predicted"/>
<dbReference type="Gene3D" id="3.40.50.10170">
    <property type="match status" value="1"/>
</dbReference>
<sequence length="300" mass="32326">MKIAVLTDTSSGIDFDEAQRRHVTLLAAPIMFGNRQYHEYQDLSTADYYRLMRLSKSKKMVPTAPQISMKTVQAACDHLAQTGVTDVIVIGPSLGISGFVNTLAAYAENITSVHVWPWDSRGILTTMGEQVRLAAALVERGATVDQIFERLTQLRATAHSGFVVDSIKPLLRTGEVNPSHSPGSTPLLAGKPILIFDPSGKMRVAGSALRVKGAMADFSDALATDLAGAAPVRATILNADQPEATQRSVDRAQKRFPTVKFDVALIGPSFGVHVGDGAMGLAWCQDYRSLLEPATDFSDQ</sequence>
<keyword evidence="4" id="KW-1185">Reference proteome</keyword>
<dbReference type="RefSeq" id="WP_135366778.1">
    <property type="nucleotide sequence ID" value="NZ_RKLX01000001.1"/>
</dbReference>
<comment type="caution">
    <text evidence="3">The sequence shown here is derived from an EMBL/GenBank/DDBJ whole genome shotgun (WGS) entry which is preliminary data.</text>
</comment>
<name>A0A4Z0JBV6_9LACO</name>